<reference evidence="2" key="1">
    <citation type="submission" date="2023-10" db="EMBL/GenBank/DDBJ databases">
        <authorList>
            <person name="Chen Y."/>
            <person name="Shah S."/>
            <person name="Dougan E. K."/>
            <person name="Thang M."/>
            <person name="Chan C."/>
        </authorList>
    </citation>
    <scope>NUCLEOTIDE SEQUENCE [LARGE SCALE GENOMIC DNA]</scope>
</reference>
<evidence type="ECO:0000256" key="1">
    <source>
        <dbReference type="SAM" id="MobiDB-lite"/>
    </source>
</evidence>
<dbReference type="Proteomes" id="UP001189429">
    <property type="component" value="Unassembled WGS sequence"/>
</dbReference>
<organism evidence="2 3">
    <name type="scientific">Prorocentrum cordatum</name>
    <dbReference type="NCBI Taxonomy" id="2364126"/>
    <lineage>
        <taxon>Eukaryota</taxon>
        <taxon>Sar</taxon>
        <taxon>Alveolata</taxon>
        <taxon>Dinophyceae</taxon>
        <taxon>Prorocentrales</taxon>
        <taxon>Prorocentraceae</taxon>
        <taxon>Prorocentrum</taxon>
    </lineage>
</organism>
<name>A0ABN9XHX8_9DINO</name>
<proteinExistence type="predicted"/>
<keyword evidence="3" id="KW-1185">Reference proteome</keyword>
<gene>
    <name evidence="2" type="ORF">PCOR1329_LOCUS76888</name>
</gene>
<sequence length="281" mass="30037">MAFAFGFKYVTTHPNSGFQQQYLSRMDLDHFSLGVMGLEALFVLCGQQAGDAEGLREARDAWAVFWAIVVKLFQTFHTQEGGDGGAGAAGAGARRRSRRAGRLLAPAAAGLARGRGATRERPLVGAAAGARRPRGRERLHLVGGRVRAPLGGGGAGPQLRGSRRRSALRHGASRARLGLIKPGLDGWLGARTRAAASGRCRAPAGHRFWAAPFCCSPGAPRQERRPPRKASRGNVRASPGLGSSRLPRGLPPVPRYCYVFAPPSRFHMRRCSVARINLGAH</sequence>
<comment type="caution">
    <text evidence="2">The sequence shown here is derived from an EMBL/GenBank/DDBJ whole genome shotgun (WGS) entry which is preliminary data.</text>
</comment>
<evidence type="ECO:0000313" key="3">
    <source>
        <dbReference type="Proteomes" id="UP001189429"/>
    </source>
</evidence>
<evidence type="ECO:0000313" key="2">
    <source>
        <dbReference type="EMBL" id="CAK0899370.1"/>
    </source>
</evidence>
<protein>
    <recommendedName>
        <fullName evidence="4">ELMO domain-containing protein</fullName>
    </recommendedName>
</protein>
<feature type="region of interest" description="Disordered" evidence="1">
    <location>
        <begin position="219"/>
        <end position="247"/>
    </location>
</feature>
<dbReference type="EMBL" id="CAUYUJ010020593">
    <property type="protein sequence ID" value="CAK0899370.1"/>
    <property type="molecule type" value="Genomic_DNA"/>
</dbReference>
<evidence type="ECO:0008006" key="4">
    <source>
        <dbReference type="Google" id="ProtNLM"/>
    </source>
</evidence>
<accession>A0ABN9XHX8</accession>